<accession>A0ABQ1Z2Q7</accession>
<feature type="transmembrane region" description="Helical" evidence="1">
    <location>
        <begin position="7"/>
        <end position="24"/>
    </location>
</feature>
<dbReference type="InterPro" id="IPR011600">
    <property type="entry name" value="Pept_C14_caspase"/>
</dbReference>
<sequence length="293" mass="32352">MKNITNILIFIAVAAGIFYGYKWLKGADFSGNEGNTYAVVVGISDYLNGSDPQSGVQAQLNDLRYCDDDARIFYDFLRSPAGGSVPAENIALLIDNQASKLQIINQMEAFFAKSGPDDRVIFYFAGHGANGFFATYDIDMRNMNTSLKHKEVKEVFRKCRAKTRLCFADACMSGSMKNRAREVVEMKPVPVSVRSFEDEESGLVVLMAARSYQYSSENVSIGHGYFTKFLVDGLQGGADKNKDELVTIKEAFDYLYLHLASLPKSGPEDKGQVPVIFGKYDPDMPVAKLKGAA</sequence>
<dbReference type="InterPro" id="IPR029030">
    <property type="entry name" value="Caspase-like_dom_sf"/>
</dbReference>
<evidence type="ECO:0000256" key="1">
    <source>
        <dbReference type="SAM" id="Phobius"/>
    </source>
</evidence>
<name>A0ABQ1Z2Q7_9BACT</name>
<keyword evidence="1" id="KW-1133">Transmembrane helix</keyword>
<dbReference type="Gene3D" id="3.40.50.1460">
    <property type="match status" value="1"/>
</dbReference>
<dbReference type="SUPFAM" id="SSF52129">
    <property type="entry name" value="Caspase-like"/>
    <property type="match status" value="1"/>
</dbReference>
<evidence type="ECO:0000259" key="2">
    <source>
        <dbReference type="Pfam" id="PF00656"/>
    </source>
</evidence>
<keyword evidence="1" id="KW-0812">Transmembrane</keyword>
<reference evidence="4" key="1">
    <citation type="journal article" date="2019" name="Int. J. Syst. Evol. Microbiol.">
        <title>The Global Catalogue of Microorganisms (GCM) 10K type strain sequencing project: providing services to taxonomists for standard genome sequencing and annotation.</title>
        <authorList>
            <consortium name="The Broad Institute Genomics Platform"/>
            <consortium name="The Broad Institute Genome Sequencing Center for Infectious Disease"/>
            <person name="Wu L."/>
            <person name="Ma J."/>
        </authorList>
    </citation>
    <scope>NUCLEOTIDE SEQUENCE [LARGE SCALE GENOMIC DNA]</scope>
    <source>
        <strain evidence="4">CGMCC 1.15288</strain>
    </source>
</reference>
<dbReference type="Proteomes" id="UP000600214">
    <property type="component" value="Unassembled WGS sequence"/>
</dbReference>
<keyword evidence="1" id="KW-0472">Membrane</keyword>
<dbReference type="Pfam" id="PF00656">
    <property type="entry name" value="Peptidase_C14"/>
    <property type="match status" value="1"/>
</dbReference>
<comment type="caution">
    <text evidence="3">The sequence shown here is derived from an EMBL/GenBank/DDBJ whole genome shotgun (WGS) entry which is preliminary data.</text>
</comment>
<feature type="domain" description="Peptidase C14 caspase" evidence="2">
    <location>
        <begin position="37"/>
        <end position="254"/>
    </location>
</feature>
<keyword evidence="4" id="KW-1185">Reference proteome</keyword>
<proteinExistence type="predicted"/>
<organism evidence="3 4">
    <name type="scientific">Dyadobacter endophyticus</name>
    <dbReference type="NCBI Taxonomy" id="1749036"/>
    <lineage>
        <taxon>Bacteria</taxon>
        <taxon>Pseudomonadati</taxon>
        <taxon>Bacteroidota</taxon>
        <taxon>Cytophagia</taxon>
        <taxon>Cytophagales</taxon>
        <taxon>Spirosomataceae</taxon>
        <taxon>Dyadobacter</taxon>
    </lineage>
</organism>
<dbReference type="RefSeq" id="WP_188936666.1">
    <property type="nucleotide sequence ID" value="NZ_BMIA01000003.1"/>
</dbReference>
<protein>
    <recommendedName>
        <fullName evidence="2">Peptidase C14 caspase domain-containing protein</fullName>
    </recommendedName>
</protein>
<evidence type="ECO:0000313" key="3">
    <source>
        <dbReference type="EMBL" id="GGH46757.1"/>
    </source>
</evidence>
<dbReference type="EMBL" id="BMIA01000003">
    <property type="protein sequence ID" value="GGH46757.1"/>
    <property type="molecule type" value="Genomic_DNA"/>
</dbReference>
<evidence type="ECO:0000313" key="4">
    <source>
        <dbReference type="Proteomes" id="UP000600214"/>
    </source>
</evidence>
<gene>
    <name evidence="3" type="ORF">GCM10007423_46740</name>
</gene>